<organism evidence="2 3">
    <name type="scientific">Pilibacter termitis</name>
    <dbReference type="NCBI Taxonomy" id="263852"/>
    <lineage>
        <taxon>Bacteria</taxon>
        <taxon>Bacillati</taxon>
        <taxon>Bacillota</taxon>
        <taxon>Bacilli</taxon>
        <taxon>Lactobacillales</taxon>
        <taxon>Enterococcaceae</taxon>
        <taxon>Pilibacter</taxon>
    </lineage>
</organism>
<dbReference type="InterPro" id="IPR011576">
    <property type="entry name" value="Pyridox_Oxase_N"/>
</dbReference>
<dbReference type="STRING" id="263852.SAMN02745116_01849"/>
<sequence>MPTYLEERAEVILQEAQAVTLASIAEEGYPRPMAMTKIFSKGIQEIYFETVERAEGPTKVKQFLANNKAGLEFHKGNDTVTIFGEIEVIDDKATIEEIRSLAKKVYFQNAERENYRLLKFTAKRALFAIDGQFKRQEY</sequence>
<protein>
    <submittedName>
        <fullName evidence="2">General stress protein 26</fullName>
    </submittedName>
</protein>
<dbReference type="SUPFAM" id="SSF50475">
    <property type="entry name" value="FMN-binding split barrel"/>
    <property type="match status" value="1"/>
</dbReference>
<reference evidence="2 3" key="1">
    <citation type="submission" date="2017-02" db="EMBL/GenBank/DDBJ databases">
        <authorList>
            <person name="Peterson S.W."/>
        </authorList>
    </citation>
    <scope>NUCLEOTIDE SEQUENCE [LARGE SCALE GENOMIC DNA]</scope>
    <source>
        <strain evidence="2 3">ATCC BAA-1030</strain>
    </source>
</reference>
<proteinExistence type="predicted"/>
<dbReference type="Proteomes" id="UP000190328">
    <property type="component" value="Unassembled WGS sequence"/>
</dbReference>
<dbReference type="Gene3D" id="2.30.110.10">
    <property type="entry name" value="Electron Transport, Fmn-binding Protein, Chain A"/>
    <property type="match status" value="1"/>
</dbReference>
<accession>A0A1T4PLI9</accession>
<gene>
    <name evidence="2" type="ORF">SAMN02745116_01849</name>
</gene>
<name>A0A1T4PLI9_9ENTE</name>
<evidence type="ECO:0000313" key="3">
    <source>
        <dbReference type="Proteomes" id="UP000190328"/>
    </source>
</evidence>
<dbReference type="EMBL" id="FUXI01000021">
    <property type="protein sequence ID" value="SJZ92339.1"/>
    <property type="molecule type" value="Genomic_DNA"/>
</dbReference>
<dbReference type="OrthoDB" id="1954371at2"/>
<evidence type="ECO:0000259" key="1">
    <source>
        <dbReference type="Pfam" id="PF01243"/>
    </source>
</evidence>
<dbReference type="AlphaFoldDB" id="A0A1T4PLI9"/>
<dbReference type="RefSeq" id="WP_078807775.1">
    <property type="nucleotide sequence ID" value="NZ_FUXI01000021.1"/>
</dbReference>
<dbReference type="InterPro" id="IPR012349">
    <property type="entry name" value="Split_barrel_FMN-bd"/>
</dbReference>
<keyword evidence="3" id="KW-1185">Reference proteome</keyword>
<dbReference type="Pfam" id="PF01243">
    <property type="entry name" value="PNPOx_N"/>
    <property type="match status" value="1"/>
</dbReference>
<feature type="domain" description="Pyridoxamine 5'-phosphate oxidase N-terminal" evidence="1">
    <location>
        <begin position="6"/>
        <end position="125"/>
    </location>
</feature>
<evidence type="ECO:0000313" key="2">
    <source>
        <dbReference type="EMBL" id="SJZ92339.1"/>
    </source>
</evidence>